<feature type="transmembrane region" description="Helical" evidence="8">
    <location>
        <begin position="12"/>
        <end position="31"/>
    </location>
</feature>
<dbReference type="SUPFAM" id="SSF81324">
    <property type="entry name" value="Voltage-gated potassium channels"/>
    <property type="match status" value="1"/>
</dbReference>
<evidence type="ECO:0000256" key="7">
    <source>
        <dbReference type="ARBA" id="ARBA00023303"/>
    </source>
</evidence>
<keyword evidence="3 8" id="KW-0812">Transmembrane</keyword>
<evidence type="ECO:0000256" key="1">
    <source>
        <dbReference type="ARBA" id="ARBA00004141"/>
    </source>
</evidence>
<keyword evidence="7 10" id="KW-0407">Ion channel</keyword>
<evidence type="ECO:0000256" key="4">
    <source>
        <dbReference type="ARBA" id="ARBA00022989"/>
    </source>
</evidence>
<proteinExistence type="predicted"/>
<dbReference type="InterPro" id="IPR028325">
    <property type="entry name" value="VG_K_chnl"/>
</dbReference>
<evidence type="ECO:0000259" key="9">
    <source>
        <dbReference type="Pfam" id="PF07885"/>
    </source>
</evidence>
<keyword evidence="2" id="KW-0813">Transport</keyword>
<protein>
    <submittedName>
        <fullName evidence="10">Potassium channel family protein</fullName>
    </submittedName>
</protein>
<evidence type="ECO:0000313" key="10">
    <source>
        <dbReference type="EMBL" id="MFC6631797.1"/>
    </source>
</evidence>
<evidence type="ECO:0000256" key="8">
    <source>
        <dbReference type="SAM" id="Phobius"/>
    </source>
</evidence>
<evidence type="ECO:0000256" key="6">
    <source>
        <dbReference type="ARBA" id="ARBA00023136"/>
    </source>
</evidence>
<dbReference type="Proteomes" id="UP001596425">
    <property type="component" value="Unassembled WGS sequence"/>
</dbReference>
<evidence type="ECO:0000256" key="3">
    <source>
        <dbReference type="ARBA" id="ARBA00022692"/>
    </source>
</evidence>
<dbReference type="GO" id="GO:0034220">
    <property type="term" value="P:monoatomic ion transmembrane transport"/>
    <property type="evidence" value="ECO:0007669"/>
    <property type="project" value="UniProtKB-KW"/>
</dbReference>
<dbReference type="InterPro" id="IPR013099">
    <property type="entry name" value="K_chnl_dom"/>
</dbReference>
<feature type="domain" description="Potassium channel" evidence="9">
    <location>
        <begin position="17"/>
        <end position="90"/>
    </location>
</feature>
<dbReference type="EMBL" id="JBHSVR010000001">
    <property type="protein sequence ID" value="MFC6631797.1"/>
    <property type="molecule type" value="Genomic_DNA"/>
</dbReference>
<dbReference type="PANTHER" id="PTHR11537:SF254">
    <property type="entry name" value="POTASSIUM VOLTAGE-GATED CHANNEL PROTEIN SHAB"/>
    <property type="match status" value="1"/>
</dbReference>
<dbReference type="PANTHER" id="PTHR11537">
    <property type="entry name" value="VOLTAGE-GATED POTASSIUM CHANNEL"/>
    <property type="match status" value="1"/>
</dbReference>
<dbReference type="Gene3D" id="1.10.287.70">
    <property type="match status" value="1"/>
</dbReference>
<feature type="transmembrane region" description="Helical" evidence="8">
    <location>
        <begin position="40"/>
        <end position="57"/>
    </location>
</feature>
<sequence length="292" mass="33304">MYDLIFHAKPKVYGVTYFLMIPVFGIIFYFIPKSIGEDSTLIMCLYFSAVTITTLGYGDIAPASDIGRILASSEAVLGVALIGLFLNALSRSRAESYRREEIRKKKDAYLEGQIAKLVGHYNLIHPLAEKYRQSVIQVTSPLEKRKDNYNPDFTLSDMRDLYRSSMLITQDYHEPAIKYYFSSLELLNNEISDLIKNVDLRLFPALENNSLEFVKSVHYFDFSDAILGAVKSRLGEKKMTVVVSEMLERYKGEVRSLESSLINGYISLYHQIKLLMRLIDSIEGEINDVIGD</sequence>
<evidence type="ECO:0000313" key="11">
    <source>
        <dbReference type="Proteomes" id="UP001596425"/>
    </source>
</evidence>
<gene>
    <name evidence="10" type="ORF">ACFQBM_00815</name>
</gene>
<evidence type="ECO:0000256" key="2">
    <source>
        <dbReference type="ARBA" id="ARBA00022448"/>
    </source>
</evidence>
<reference evidence="11" key="1">
    <citation type="journal article" date="2019" name="Int. J. Syst. Evol. Microbiol.">
        <title>The Global Catalogue of Microorganisms (GCM) 10K type strain sequencing project: providing services to taxonomists for standard genome sequencing and annotation.</title>
        <authorList>
            <consortium name="The Broad Institute Genomics Platform"/>
            <consortium name="The Broad Institute Genome Sequencing Center for Infectious Disease"/>
            <person name="Wu L."/>
            <person name="Ma J."/>
        </authorList>
    </citation>
    <scope>NUCLEOTIDE SEQUENCE [LARGE SCALE GENOMIC DNA]</scope>
    <source>
        <strain evidence="11">CGMCC 1.13718</strain>
    </source>
</reference>
<dbReference type="Pfam" id="PF07885">
    <property type="entry name" value="Ion_trans_2"/>
    <property type="match status" value="1"/>
</dbReference>
<keyword evidence="5" id="KW-0406">Ion transport</keyword>
<keyword evidence="11" id="KW-1185">Reference proteome</keyword>
<feature type="transmembrane region" description="Helical" evidence="8">
    <location>
        <begin position="69"/>
        <end position="89"/>
    </location>
</feature>
<accession>A0ABW1YG89</accession>
<keyword evidence="6 8" id="KW-0472">Membrane</keyword>
<comment type="subcellular location">
    <subcellularLocation>
        <location evidence="1">Membrane</location>
        <topology evidence="1">Multi-pass membrane protein</topology>
    </subcellularLocation>
</comment>
<comment type="caution">
    <text evidence="10">The sequence shown here is derived from an EMBL/GenBank/DDBJ whole genome shotgun (WGS) entry which is preliminary data.</text>
</comment>
<organism evidence="10 11">
    <name type="scientific">Microbulbifer taiwanensis</name>
    <dbReference type="NCBI Taxonomy" id="986746"/>
    <lineage>
        <taxon>Bacteria</taxon>
        <taxon>Pseudomonadati</taxon>
        <taxon>Pseudomonadota</taxon>
        <taxon>Gammaproteobacteria</taxon>
        <taxon>Cellvibrionales</taxon>
        <taxon>Microbulbiferaceae</taxon>
        <taxon>Microbulbifer</taxon>
    </lineage>
</organism>
<evidence type="ECO:0000256" key="5">
    <source>
        <dbReference type="ARBA" id="ARBA00023065"/>
    </source>
</evidence>
<dbReference type="RefSeq" id="WP_193193086.1">
    <property type="nucleotide sequence ID" value="NZ_JACZFR010000037.1"/>
</dbReference>
<name>A0ABW1YG89_9GAMM</name>
<keyword evidence="4 8" id="KW-1133">Transmembrane helix</keyword>